<dbReference type="InterPro" id="IPR009351">
    <property type="entry name" value="AlkZ-like"/>
</dbReference>
<evidence type="ECO:0000313" key="1">
    <source>
        <dbReference type="EMBL" id="MCQ1949477.1"/>
    </source>
</evidence>
<keyword evidence="2" id="KW-1185">Reference proteome</keyword>
<keyword evidence="1" id="KW-0238">DNA-binding</keyword>
<proteinExistence type="predicted"/>
<dbReference type="PANTHER" id="PTHR30528">
    <property type="entry name" value="CYTOPLASMIC PROTEIN"/>
    <property type="match status" value="1"/>
</dbReference>
<gene>
    <name evidence="1" type="ORF">NNX28_05975</name>
</gene>
<protein>
    <submittedName>
        <fullName evidence="1">Winged helix DNA-binding domain-containing protein</fullName>
    </submittedName>
</protein>
<name>A0ABT1NP15_9MICC</name>
<accession>A0ABT1NP15</accession>
<dbReference type="Proteomes" id="UP001206924">
    <property type="component" value="Unassembled WGS sequence"/>
</dbReference>
<comment type="caution">
    <text evidence="1">The sequence shown here is derived from an EMBL/GenBank/DDBJ whole genome shotgun (WGS) entry which is preliminary data.</text>
</comment>
<organism evidence="1 2">
    <name type="scientific">Arthrobacter jinronghuae</name>
    <dbReference type="NCBI Taxonomy" id="2964609"/>
    <lineage>
        <taxon>Bacteria</taxon>
        <taxon>Bacillati</taxon>
        <taxon>Actinomycetota</taxon>
        <taxon>Actinomycetes</taxon>
        <taxon>Micrococcales</taxon>
        <taxon>Micrococcaceae</taxon>
        <taxon>Arthrobacter</taxon>
    </lineage>
</organism>
<sequence>MKTRLSLRQARRTALAAQGLARERPAGLVSARQVGRTFERLALLQIDSVNVLARSHYLPLFSRLGPYDQAILDRLGTRRPRRMVEYWAHEASFVRPELFADLRAVQRRTWMTAHSLPPAAAEDLRQRILGLLHAAGRPLTSRQVMDLLGHSAVRDTSHWGWNWNAAKRVLEDLFASGQIGSAGRTPQFERLYAPTALVHPAGAAALEQSDPEQAVLRLTEVAGRAHGVATVRGLADYFRLQQRETAIAAEVLAGKGILERVEVAGWRQPAYLHAEAVIPRSVSGQALLSPFDSLIFERRRLEELFAFHYRIEIYTPPQARRFGYYVLPFLLGEELVARVDLKADRGAGMLLVQAAFSEPGAPPQTARQLAAELRLMAQWLGLGQIMVKPVGDLAPALKLAVCRE</sequence>
<reference evidence="1 2" key="1">
    <citation type="submission" date="2022-07" db="EMBL/GenBank/DDBJ databases">
        <title>Novel species in genus Arthrobacter.</title>
        <authorList>
            <person name="Liu Y."/>
        </authorList>
    </citation>
    <scope>NUCLEOTIDE SEQUENCE [LARGE SCALE GENOMIC DNA]</scope>
    <source>
        <strain evidence="2">zg-Y859</strain>
    </source>
</reference>
<dbReference type="PANTHER" id="PTHR30528:SF0">
    <property type="entry name" value="CYTOPLASMIC PROTEIN"/>
    <property type="match status" value="1"/>
</dbReference>
<dbReference type="Pfam" id="PF06224">
    <property type="entry name" value="AlkZ-like"/>
    <property type="match status" value="1"/>
</dbReference>
<dbReference type="GO" id="GO:0003677">
    <property type="term" value="F:DNA binding"/>
    <property type="evidence" value="ECO:0007669"/>
    <property type="project" value="UniProtKB-KW"/>
</dbReference>
<dbReference type="EMBL" id="JANFLP010000006">
    <property type="protein sequence ID" value="MCQ1949477.1"/>
    <property type="molecule type" value="Genomic_DNA"/>
</dbReference>
<evidence type="ECO:0000313" key="2">
    <source>
        <dbReference type="Proteomes" id="UP001206924"/>
    </source>
</evidence>
<dbReference type="RefSeq" id="WP_255865136.1">
    <property type="nucleotide sequence ID" value="NZ_CP104263.1"/>
</dbReference>